<dbReference type="InterPro" id="IPR019236">
    <property type="entry name" value="APP1_cat"/>
</dbReference>
<evidence type="ECO:0000313" key="2">
    <source>
        <dbReference type="EMBL" id="WFL78580.1"/>
    </source>
</evidence>
<proteinExistence type="predicted"/>
<dbReference type="InterPro" id="IPR052935">
    <property type="entry name" value="Mg2+_PAP"/>
</dbReference>
<reference evidence="2 3" key="1">
    <citation type="submission" date="2023-03" db="EMBL/GenBank/DDBJ databases">
        <title>Altererythrobacter sp. CAU 1644 isolated from sand.</title>
        <authorList>
            <person name="Kim W."/>
        </authorList>
    </citation>
    <scope>NUCLEOTIDE SEQUENCE [LARGE SCALE GENOMIC DNA]</scope>
    <source>
        <strain evidence="2 3">CAU 1644</strain>
    </source>
</reference>
<evidence type="ECO:0000313" key="3">
    <source>
        <dbReference type="Proteomes" id="UP001215827"/>
    </source>
</evidence>
<sequence length="364" mass="40160">MPFTKRPIRVQPYYGYRNQDRLVLSARALRAGDHRFDRAGRAQAFRTMVAQFLSHEVPGLDVTLEIERRDGLKSQHRGVTDGEGFVHFEVELDGRWEHAEATRWEVVALRWTNDQGEQCTEGHVLSPGEHADLAVISDIDDTIIETGITGGLRSVAKNWRRVLAQLPDERIAVPGVDAFYGALGGGALLDPDEARTGKGVAATRRPFFYVSSSPWNLFAYLVAFKQTRGLPLGPVMLRDWGLNSETFGSASHGQHKRDAIARILDHFPHLRFALIGDDTQGDLPAYSEIVDKYPSRIAAVFIRTIAGEPLSPEELAGKASLEASNVPLWLGDDYTTGQSFLRALGLMADGEAEKIVETVEEAAG</sequence>
<dbReference type="Proteomes" id="UP001215827">
    <property type="component" value="Chromosome"/>
</dbReference>
<evidence type="ECO:0000259" key="1">
    <source>
        <dbReference type="Pfam" id="PF09949"/>
    </source>
</evidence>
<dbReference type="Pfam" id="PF09949">
    <property type="entry name" value="APP1_cat"/>
    <property type="match status" value="1"/>
</dbReference>
<dbReference type="PANTHER" id="PTHR28208:SF3">
    <property type="entry name" value="PHOSPHATIDATE PHOSPHATASE APP1"/>
    <property type="match status" value="1"/>
</dbReference>
<dbReference type="EMBL" id="CP121106">
    <property type="protein sequence ID" value="WFL78580.1"/>
    <property type="molecule type" value="Genomic_DNA"/>
</dbReference>
<dbReference type="RefSeq" id="WP_278017270.1">
    <property type="nucleotide sequence ID" value="NZ_CP121106.1"/>
</dbReference>
<dbReference type="PANTHER" id="PTHR28208">
    <property type="entry name" value="PHOSPHATIDATE PHOSPHATASE APP1"/>
    <property type="match status" value="1"/>
</dbReference>
<keyword evidence="3" id="KW-1185">Reference proteome</keyword>
<accession>A0ABY8FWH4</accession>
<organism evidence="2 3">
    <name type="scientific">Altererythrobacter arenosus</name>
    <dbReference type="NCBI Taxonomy" id="3032592"/>
    <lineage>
        <taxon>Bacteria</taxon>
        <taxon>Pseudomonadati</taxon>
        <taxon>Pseudomonadota</taxon>
        <taxon>Alphaproteobacteria</taxon>
        <taxon>Sphingomonadales</taxon>
        <taxon>Erythrobacteraceae</taxon>
        <taxon>Altererythrobacter</taxon>
    </lineage>
</organism>
<feature type="domain" description="Phosphatidate phosphatase APP1 catalytic" evidence="1">
    <location>
        <begin position="134"/>
        <end position="303"/>
    </location>
</feature>
<protein>
    <submittedName>
        <fullName evidence="2">DUF2183 domain-containing protein</fullName>
    </submittedName>
</protein>
<name>A0ABY8FWH4_9SPHN</name>
<gene>
    <name evidence="2" type="ORF">P7228_05815</name>
</gene>